<feature type="domain" description="HIT" evidence="2">
    <location>
        <begin position="16"/>
        <end position="125"/>
    </location>
</feature>
<sequence length="125" mass="13680">MWPSEGQGGSCVADCLFCGIVKGEIPSEKVYEDDRVLAFKDINPVAPVHVLLIPKEHHRDVIEAADRDPAVLGHLFTVASKLAKELGLSEKGFRVVNNFGKDGGQTVFHLHFHLIGGRQLTWPPG</sequence>
<dbReference type="PROSITE" id="PS00892">
    <property type="entry name" value="HIT_1"/>
    <property type="match status" value="1"/>
</dbReference>
<gene>
    <name evidence="3" type="ORF">JQC72_03315</name>
</gene>
<dbReference type="InterPro" id="IPR036265">
    <property type="entry name" value="HIT-like_sf"/>
</dbReference>
<comment type="caution">
    <text evidence="3">The sequence shown here is derived from an EMBL/GenBank/DDBJ whole genome shotgun (WGS) entry which is preliminary data.</text>
</comment>
<name>A0ABS2WG88_9BACL</name>
<dbReference type="SUPFAM" id="SSF54197">
    <property type="entry name" value="HIT-like"/>
    <property type="match status" value="1"/>
</dbReference>
<dbReference type="InterPro" id="IPR001310">
    <property type="entry name" value="Histidine_triad_HIT"/>
</dbReference>
<evidence type="ECO:0000313" key="4">
    <source>
        <dbReference type="Proteomes" id="UP001177120"/>
    </source>
</evidence>
<feature type="short sequence motif" description="Histidine triad motif" evidence="1">
    <location>
        <begin position="109"/>
        <end position="113"/>
    </location>
</feature>
<dbReference type="CDD" id="cd01276">
    <property type="entry name" value="PKCI_related"/>
    <property type="match status" value="1"/>
</dbReference>
<accession>A0ABS2WG88</accession>
<evidence type="ECO:0000256" key="1">
    <source>
        <dbReference type="PROSITE-ProRule" id="PRU00464"/>
    </source>
</evidence>
<dbReference type="PANTHER" id="PTHR23089">
    <property type="entry name" value="HISTIDINE TRIAD HIT PROTEIN"/>
    <property type="match status" value="1"/>
</dbReference>
<dbReference type="EMBL" id="JAFHAP010000004">
    <property type="protein sequence ID" value="MBN2908546.1"/>
    <property type="molecule type" value="Genomic_DNA"/>
</dbReference>
<reference evidence="3" key="1">
    <citation type="journal article" date="2024" name="Int. J. Syst. Evol. Microbiol.">
        <title>Polycladomyces zharkentensis sp. nov., a novel thermophilic cellulose- and starch-degrading member of the Bacillota from a geothermal aquifer in Kazakhstan.</title>
        <authorList>
            <person name="Mashzhan A."/>
            <person name="Kistaubayeva A."/>
            <person name="Javier-Lopez R."/>
            <person name="Bissenova U."/>
            <person name="Bissenbay A."/>
            <person name="Birkeland N.K."/>
        </authorList>
    </citation>
    <scope>NUCLEOTIDE SEQUENCE</scope>
    <source>
        <strain evidence="3">ZKZ2T</strain>
    </source>
</reference>
<evidence type="ECO:0000313" key="3">
    <source>
        <dbReference type="EMBL" id="MBN2908546.1"/>
    </source>
</evidence>
<proteinExistence type="predicted"/>
<dbReference type="InterPro" id="IPR019808">
    <property type="entry name" value="Histidine_triad_CS"/>
</dbReference>
<organism evidence="3 4">
    <name type="scientific">Polycladomyces zharkentensis</name>
    <dbReference type="NCBI Taxonomy" id="2807616"/>
    <lineage>
        <taxon>Bacteria</taxon>
        <taxon>Bacillati</taxon>
        <taxon>Bacillota</taxon>
        <taxon>Bacilli</taxon>
        <taxon>Bacillales</taxon>
        <taxon>Thermoactinomycetaceae</taxon>
        <taxon>Polycladomyces</taxon>
    </lineage>
</organism>
<dbReference type="InterPro" id="IPR011146">
    <property type="entry name" value="HIT-like"/>
</dbReference>
<keyword evidence="4" id="KW-1185">Reference proteome</keyword>
<dbReference type="PRINTS" id="PR00332">
    <property type="entry name" value="HISTRIAD"/>
</dbReference>
<dbReference type="Gene3D" id="3.30.428.10">
    <property type="entry name" value="HIT-like"/>
    <property type="match status" value="1"/>
</dbReference>
<dbReference type="PROSITE" id="PS51084">
    <property type="entry name" value="HIT_2"/>
    <property type="match status" value="1"/>
</dbReference>
<dbReference type="Proteomes" id="UP001177120">
    <property type="component" value="Unassembled WGS sequence"/>
</dbReference>
<dbReference type="Pfam" id="PF01230">
    <property type="entry name" value="HIT"/>
    <property type="match status" value="1"/>
</dbReference>
<evidence type="ECO:0000259" key="2">
    <source>
        <dbReference type="PROSITE" id="PS51084"/>
    </source>
</evidence>
<protein>
    <submittedName>
        <fullName evidence="3">Histidine triad nucleotide-binding protein</fullName>
    </submittedName>
</protein>